<gene>
    <name evidence="1" type="ORF">V6N12_047943</name>
</gene>
<proteinExistence type="predicted"/>
<dbReference type="Proteomes" id="UP001472677">
    <property type="component" value="Unassembled WGS sequence"/>
</dbReference>
<accession>A0ABR2CUX1</accession>
<sequence>MGVNVDKSCGSVFQSASFPVLCKDTKSCPVTTVTEERVTNQTNGCTGTSTELRDAGNAVNNVDRGVDDDAELIVSQPIVLIPSSNVENVAVNVDDNVDNARSTNLLVDNGGSAGCDNNVSANTVGNHVHVIDNVSSSSLNNLPSGAECAVSDVSMHLEEIRLVSENAGLLQVNEEPQGNVVPLVNTLMLKA</sequence>
<protein>
    <submittedName>
        <fullName evidence="1">Uncharacterized protein</fullName>
    </submittedName>
</protein>
<evidence type="ECO:0000313" key="2">
    <source>
        <dbReference type="Proteomes" id="UP001472677"/>
    </source>
</evidence>
<keyword evidence="2" id="KW-1185">Reference proteome</keyword>
<reference evidence="1 2" key="1">
    <citation type="journal article" date="2024" name="G3 (Bethesda)">
        <title>Genome assembly of Hibiscus sabdariffa L. provides insights into metabolisms of medicinal natural products.</title>
        <authorList>
            <person name="Kim T."/>
        </authorList>
    </citation>
    <scope>NUCLEOTIDE SEQUENCE [LARGE SCALE GENOMIC DNA]</scope>
    <source>
        <strain evidence="1">TK-2024</strain>
        <tissue evidence="1">Old leaves</tissue>
    </source>
</reference>
<organism evidence="1 2">
    <name type="scientific">Hibiscus sabdariffa</name>
    <name type="common">roselle</name>
    <dbReference type="NCBI Taxonomy" id="183260"/>
    <lineage>
        <taxon>Eukaryota</taxon>
        <taxon>Viridiplantae</taxon>
        <taxon>Streptophyta</taxon>
        <taxon>Embryophyta</taxon>
        <taxon>Tracheophyta</taxon>
        <taxon>Spermatophyta</taxon>
        <taxon>Magnoliopsida</taxon>
        <taxon>eudicotyledons</taxon>
        <taxon>Gunneridae</taxon>
        <taxon>Pentapetalae</taxon>
        <taxon>rosids</taxon>
        <taxon>malvids</taxon>
        <taxon>Malvales</taxon>
        <taxon>Malvaceae</taxon>
        <taxon>Malvoideae</taxon>
        <taxon>Hibiscus</taxon>
    </lineage>
</organism>
<comment type="caution">
    <text evidence="1">The sequence shown here is derived from an EMBL/GenBank/DDBJ whole genome shotgun (WGS) entry which is preliminary data.</text>
</comment>
<evidence type="ECO:0000313" key="1">
    <source>
        <dbReference type="EMBL" id="KAK8523423.1"/>
    </source>
</evidence>
<name>A0ABR2CUX1_9ROSI</name>
<dbReference type="EMBL" id="JBBPBM010000043">
    <property type="protein sequence ID" value="KAK8523423.1"/>
    <property type="molecule type" value="Genomic_DNA"/>
</dbReference>